<dbReference type="InterPro" id="IPR035472">
    <property type="entry name" value="RpiR-like_SIS"/>
</dbReference>
<dbReference type="GO" id="GO:0016853">
    <property type="term" value="F:isomerase activity"/>
    <property type="evidence" value="ECO:0007669"/>
    <property type="project" value="UniProtKB-KW"/>
</dbReference>
<feature type="domain" description="SIS" evidence="1">
    <location>
        <begin position="32"/>
        <end position="207"/>
    </location>
</feature>
<dbReference type="EMBL" id="QXIX01000055">
    <property type="protein sequence ID" value="RIE12503.1"/>
    <property type="molecule type" value="Genomic_DNA"/>
</dbReference>
<proteinExistence type="predicted"/>
<dbReference type="InterPro" id="IPR050099">
    <property type="entry name" value="SIS_GmhA/DiaA_subfam"/>
</dbReference>
<evidence type="ECO:0000259" key="1">
    <source>
        <dbReference type="PROSITE" id="PS51464"/>
    </source>
</evidence>
<dbReference type="RefSeq" id="WP_119087923.1">
    <property type="nucleotide sequence ID" value="NZ_QXIV01000043.1"/>
</dbReference>
<dbReference type="Gene3D" id="3.40.50.10490">
    <property type="entry name" value="Glucose-6-phosphate isomerase like protein, domain 1"/>
    <property type="match status" value="1"/>
</dbReference>
<dbReference type="NCBIfam" id="NF002805">
    <property type="entry name" value="PRK02947.1"/>
    <property type="match status" value="1"/>
</dbReference>
<dbReference type="PROSITE" id="PS51464">
    <property type="entry name" value="SIS"/>
    <property type="match status" value="1"/>
</dbReference>
<reference evidence="4 5" key="1">
    <citation type="submission" date="2018-09" db="EMBL/GenBank/DDBJ databases">
        <title>Discovery and Ecogenomic Context for Candidatus Cryosericales, a Global Caldiserica Order Active in Thawing Permafrost.</title>
        <authorList>
            <person name="Martinez M.A."/>
            <person name="Woodcroft B.J."/>
            <person name="Ignacio Espinoza J.C."/>
            <person name="Zayed A."/>
            <person name="Singleton C.M."/>
            <person name="Boyd J."/>
            <person name="Li Y.-F."/>
            <person name="Purvine S."/>
            <person name="Maughan H."/>
            <person name="Hodgkins S.B."/>
            <person name="Anderson D."/>
            <person name="Sederholm M."/>
            <person name="Temperton B."/>
            <person name="Saleska S.R."/>
            <person name="Tyson G.W."/>
            <person name="Rich V.I."/>
        </authorList>
    </citation>
    <scope>NUCLEOTIDE SEQUENCE [LARGE SCALE GENOMIC DNA]</scope>
    <source>
        <strain evidence="2 4">SMC2</strain>
        <strain evidence="3 5">SMC3</strain>
    </source>
</reference>
<evidence type="ECO:0000313" key="3">
    <source>
        <dbReference type="EMBL" id="RIE12698.1"/>
    </source>
</evidence>
<evidence type="ECO:0000313" key="5">
    <source>
        <dbReference type="Proteomes" id="UP000266042"/>
    </source>
</evidence>
<dbReference type="EMBL" id="QXIW01000029">
    <property type="protein sequence ID" value="RIE12698.1"/>
    <property type="molecule type" value="Genomic_DNA"/>
</dbReference>
<evidence type="ECO:0000313" key="2">
    <source>
        <dbReference type="EMBL" id="RIE12503.1"/>
    </source>
</evidence>
<keyword evidence="4" id="KW-1185">Reference proteome</keyword>
<dbReference type="CDD" id="cd05013">
    <property type="entry name" value="SIS_RpiR"/>
    <property type="match status" value="1"/>
</dbReference>
<dbReference type="Pfam" id="PF13580">
    <property type="entry name" value="SIS_2"/>
    <property type="match status" value="1"/>
</dbReference>
<dbReference type="SUPFAM" id="SSF53697">
    <property type="entry name" value="SIS domain"/>
    <property type="match status" value="1"/>
</dbReference>
<dbReference type="PANTHER" id="PTHR30390:SF7">
    <property type="entry name" value="PHOSPHOHEPTOSE ISOMERASE"/>
    <property type="match status" value="1"/>
</dbReference>
<evidence type="ECO:0000313" key="4">
    <source>
        <dbReference type="Proteomes" id="UP000265724"/>
    </source>
</evidence>
<comment type="caution">
    <text evidence="3">The sequence shown here is derived from an EMBL/GenBank/DDBJ whole genome shotgun (WGS) entry which is preliminary data.</text>
</comment>
<accession>A0A398DKL3</accession>
<gene>
    <name evidence="2" type="ORF">SMC2_07855</name>
    <name evidence="3" type="ORF">SMC3_06395</name>
</gene>
<dbReference type="Proteomes" id="UP000266042">
    <property type="component" value="Unassembled WGS sequence"/>
</dbReference>
<dbReference type="Proteomes" id="UP000265724">
    <property type="component" value="Unassembled WGS sequence"/>
</dbReference>
<name>A0A398DKL3_9BACT</name>
<sequence length="260" mass="27764">MAATTYIQAVRSMIDRIEETQMNNILEAARIVADSVQNGGMLFGFGTGHSHMIAEEMMSRAGGLIQAQGILETELMVHINETQATYLERLPGLAHVYLTNSPVEEGDVLVVISNSGRNAVPVEMAMEGKKMGLHVIAVTNVAHSKGTPSRHPSGKRLFEVADLVLDTCGEPGDALVSIEGSPAKAGPGSTIAGAVLVDSMMVEVMELLAKRGVTPGILHSSNNDDKAGALENARVASDFARKFSERQVRMQLRTREGLAD</sequence>
<dbReference type="InterPro" id="IPR001347">
    <property type="entry name" value="SIS_dom"/>
</dbReference>
<dbReference type="AlphaFoldDB" id="A0A398DKL3"/>
<dbReference type="GO" id="GO:0097367">
    <property type="term" value="F:carbohydrate derivative binding"/>
    <property type="evidence" value="ECO:0007669"/>
    <property type="project" value="InterPro"/>
</dbReference>
<dbReference type="InterPro" id="IPR046348">
    <property type="entry name" value="SIS_dom_sf"/>
</dbReference>
<organism evidence="3 5">
    <name type="scientific">Candidatus Cryosericum hinesii</name>
    <dbReference type="NCBI Taxonomy" id="2290915"/>
    <lineage>
        <taxon>Bacteria</taxon>
        <taxon>Pseudomonadati</taxon>
        <taxon>Caldisericota/Cryosericota group</taxon>
        <taxon>Candidatus Cryosericota</taxon>
        <taxon>Candidatus Cryosericia</taxon>
        <taxon>Candidatus Cryosericales</taxon>
        <taxon>Candidatus Cryosericaceae</taxon>
        <taxon>Candidatus Cryosericum</taxon>
    </lineage>
</organism>
<dbReference type="GO" id="GO:1901135">
    <property type="term" value="P:carbohydrate derivative metabolic process"/>
    <property type="evidence" value="ECO:0007669"/>
    <property type="project" value="InterPro"/>
</dbReference>
<keyword evidence="3" id="KW-0413">Isomerase</keyword>
<protein>
    <submittedName>
        <fullName evidence="3">Sugar isomerase domain-containing protein</fullName>
    </submittedName>
</protein>
<dbReference type="PANTHER" id="PTHR30390">
    <property type="entry name" value="SEDOHEPTULOSE 7-PHOSPHATE ISOMERASE / DNAA INITIATOR-ASSOCIATING FACTOR FOR REPLICATION INITIATION"/>
    <property type="match status" value="1"/>
</dbReference>